<evidence type="ECO:0000313" key="4">
    <source>
        <dbReference type="EMBL" id="KAF2457379.1"/>
    </source>
</evidence>
<proteinExistence type="predicted"/>
<dbReference type="InterPro" id="IPR043129">
    <property type="entry name" value="ATPase_NBD"/>
</dbReference>
<dbReference type="SUPFAM" id="SSF53067">
    <property type="entry name" value="Actin-like ATPase domain"/>
    <property type="match status" value="2"/>
</dbReference>
<evidence type="ECO:0000259" key="2">
    <source>
        <dbReference type="Pfam" id="PF02541"/>
    </source>
</evidence>
<keyword evidence="5" id="KW-1185">Reference proteome</keyword>
<sequence>MNSSQDYHALVDMGSNGIRFSITDLSPPKSRILPTVYTDRADISLYDAQWSAGEKRPIPRTTIDRVIASLRRFRLICEDMHVPGSQIRILATEATRQALNSEEFRAEIRAAIGIEVEMLPKQEEGRVGAFGVASSLSAVNGLVMDLGGGSTQLTWLLSTSGGEIQMSAKGSISLPYGAAALSRRLQEASSQKEKDVLQKEITTALRDAVSELDFPEVLKSAIDNSKGLSLYLSGGGFRGWGFVLMSQHPVSPYPIPLINGFSVPVSEFHDTDAVKSAINARAVASPDMAGRGSEGIFRVSERRASQVPAVALLVSCLADALPAIDEVHFCQGGVREGWHFSRMPSATRVQHPLVVGTQQYAPTSTEKFLLLLKASIPGPSSLPPLFAGAHMLRAVAQSLFAHAHLARDLRAAAGIRSTTTGELASVHGAGHVDRAVLAYVLCERWGGLRALSPGDQSFHGRIEEFLRREGAGVTWWCRYLGRVASVIGGVYPGGVIPDREELERMQISADWADADSSVGSSLSSLLGSKGKDKDKKHKKKADSGSRFVKLTVRFPKNDAGRIWAEGSLKGLKAVEKVGKKKHWTPGEKGAKVVIELEGIDLQTEDEQD</sequence>
<dbReference type="InterPro" id="IPR057512">
    <property type="entry name" value="RTG2_C"/>
</dbReference>
<dbReference type="Gene3D" id="3.30.420.150">
    <property type="entry name" value="Exopolyphosphatase. Domain 2"/>
    <property type="match status" value="1"/>
</dbReference>
<gene>
    <name evidence="4" type="ORF">BDY21DRAFT_343665</name>
</gene>
<dbReference type="AlphaFoldDB" id="A0A6A6P0E9"/>
<dbReference type="Pfam" id="PF02541">
    <property type="entry name" value="Ppx-GppA"/>
    <property type="match status" value="1"/>
</dbReference>
<dbReference type="Pfam" id="PF23566">
    <property type="entry name" value="RTG2_C"/>
    <property type="match status" value="1"/>
</dbReference>
<dbReference type="InterPro" id="IPR050273">
    <property type="entry name" value="GppA/Ppx_hydrolase"/>
</dbReference>
<evidence type="ECO:0000313" key="5">
    <source>
        <dbReference type="Proteomes" id="UP000799766"/>
    </source>
</evidence>
<dbReference type="Proteomes" id="UP000799766">
    <property type="component" value="Unassembled WGS sequence"/>
</dbReference>
<dbReference type="OrthoDB" id="2014654at2759"/>
<dbReference type="InterPro" id="IPR003695">
    <property type="entry name" value="Ppx_GppA_N"/>
</dbReference>
<reference evidence="4" key="1">
    <citation type="journal article" date="2020" name="Stud. Mycol.">
        <title>101 Dothideomycetes genomes: a test case for predicting lifestyles and emergence of pathogens.</title>
        <authorList>
            <person name="Haridas S."/>
            <person name="Albert R."/>
            <person name="Binder M."/>
            <person name="Bloem J."/>
            <person name="Labutti K."/>
            <person name="Salamov A."/>
            <person name="Andreopoulos B."/>
            <person name="Baker S."/>
            <person name="Barry K."/>
            <person name="Bills G."/>
            <person name="Bluhm B."/>
            <person name="Cannon C."/>
            <person name="Castanera R."/>
            <person name="Culley D."/>
            <person name="Daum C."/>
            <person name="Ezra D."/>
            <person name="Gonzalez J."/>
            <person name="Henrissat B."/>
            <person name="Kuo A."/>
            <person name="Liang C."/>
            <person name="Lipzen A."/>
            <person name="Lutzoni F."/>
            <person name="Magnuson J."/>
            <person name="Mondo S."/>
            <person name="Nolan M."/>
            <person name="Ohm R."/>
            <person name="Pangilinan J."/>
            <person name="Park H.-J."/>
            <person name="Ramirez L."/>
            <person name="Alfaro M."/>
            <person name="Sun H."/>
            <person name="Tritt A."/>
            <person name="Yoshinaga Y."/>
            <person name="Zwiers L.-H."/>
            <person name="Turgeon B."/>
            <person name="Goodwin S."/>
            <person name="Spatafora J."/>
            <person name="Crous P."/>
            <person name="Grigoriev I."/>
        </authorList>
    </citation>
    <scope>NUCLEOTIDE SEQUENCE</scope>
    <source>
        <strain evidence="4">ATCC 16933</strain>
    </source>
</reference>
<protein>
    <submittedName>
        <fullName evidence="4">Ppx/GppA phosphatase family-domain-containing protein</fullName>
    </submittedName>
</protein>
<feature type="region of interest" description="Disordered" evidence="1">
    <location>
        <begin position="523"/>
        <end position="542"/>
    </location>
</feature>
<feature type="domain" description="RTG2 C-terminal" evidence="3">
    <location>
        <begin position="351"/>
        <end position="597"/>
    </location>
</feature>
<evidence type="ECO:0000256" key="1">
    <source>
        <dbReference type="SAM" id="MobiDB-lite"/>
    </source>
</evidence>
<dbReference type="PANTHER" id="PTHR30005:SF0">
    <property type="entry name" value="RETROGRADE REGULATION PROTEIN 2"/>
    <property type="match status" value="1"/>
</dbReference>
<accession>A0A6A6P0E9</accession>
<dbReference type="PANTHER" id="PTHR30005">
    <property type="entry name" value="EXOPOLYPHOSPHATASE"/>
    <property type="match status" value="1"/>
</dbReference>
<name>A0A6A6P0E9_9PEZI</name>
<dbReference type="Gene3D" id="3.30.420.40">
    <property type="match status" value="1"/>
</dbReference>
<feature type="domain" description="Ppx/GppA phosphatase N-terminal" evidence="2">
    <location>
        <begin position="33"/>
        <end position="212"/>
    </location>
</feature>
<dbReference type="EMBL" id="MU001680">
    <property type="protein sequence ID" value="KAF2457379.1"/>
    <property type="molecule type" value="Genomic_DNA"/>
</dbReference>
<dbReference type="FunFam" id="3.30.420.40:FF:000191">
    <property type="entry name" value="Retrograde regulation protein 2"/>
    <property type="match status" value="1"/>
</dbReference>
<dbReference type="GO" id="GO:0006357">
    <property type="term" value="P:regulation of transcription by RNA polymerase II"/>
    <property type="evidence" value="ECO:0007669"/>
    <property type="project" value="TreeGrafter"/>
</dbReference>
<evidence type="ECO:0000259" key="3">
    <source>
        <dbReference type="Pfam" id="PF23566"/>
    </source>
</evidence>
<organism evidence="4 5">
    <name type="scientific">Lineolata rhizophorae</name>
    <dbReference type="NCBI Taxonomy" id="578093"/>
    <lineage>
        <taxon>Eukaryota</taxon>
        <taxon>Fungi</taxon>
        <taxon>Dikarya</taxon>
        <taxon>Ascomycota</taxon>
        <taxon>Pezizomycotina</taxon>
        <taxon>Dothideomycetes</taxon>
        <taxon>Dothideomycetes incertae sedis</taxon>
        <taxon>Lineolatales</taxon>
        <taxon>Lineolataceae</taxon>
        <taxon>Lineolata</taxon>
    </lineage>
</organism>